<feature type="compositionally biased region" description="Basic and acidic residues" evidence="1">
    <location>
        <begin position="92"/>
        <end position="109"/>
    </location>
</feature>
<dbReference type="AlphaFoldDB" id="A0A7S3PZ33"/>
<feature type="compositionally biased region" description="Acidic residues" evidence="1">
    <location>
        <begin position="159"/>
        <end position="181"/>
    </location>
</feature>
<reference evidence="3" key="1">
    <citation type="submission" date="2021-01" db="EMBL/GenBank/DDBJ databases">
        <authorList>
            <person name="Corre E."/>
            <person name="Pelletier E."/>
            <person name="Niang G."/>
            <person name="Scheremetjew M."/>
            <person name="Finn R."/>
            <person name="Kale V."/>
            <person name="Holt S."/>
            <person name="Cochrane G."/>
            <person name="Meng A."/>
            <person name="Brown T."/>
            <person name="Cohen L."/>
        </authorList>
    </citation>
    <scope>NUCLEOTIDE SEQUENCE</scope>
    <source>
        <strain evidence="3">MM31A-1</strain>
    </source>
</reference>
<feature type="compositionally biased region" description="Acidic residues" evidence="1">
    <location>
        <begin position="67"/>
        <end position="91"/>
    </location>
</feature>
<feature type="region of interest" description="Disordered" evidence="1">
    <location>
        <begin position="58"/>
        <end position="200"/>
    </location>
</feature>
<proteinExistence type="predicted"/>
<name>A0A7S3PZ33_9STRA</name>
<feature type="chain" id="PRO_5031320088" description="Ricin B lectin domain-containing protein" evidence="2">
    <location>
        <begin position="27"/>
        <end position="416"/>
    </location>
</feature>
<evidence type="ECO:0008006" key="4">
    <source>
        <dbReference type="Google" id="ProtNLM"/>
    </source>
</evidence>
<feature type="compositionally biased region" description="Basic and acidic residues" evidence="1">
    <location>
        <begin position="182"/>
        <end position="196"/>
    </location>
</feature>
<accession>A0A7S3PZ33</accession>
<organism evidence="3">
    <name type="scientific">Chaetoceros debilis</name>
    <dbReference type="NCBI Taxonomy" id="122233"/>
    <lineage>
        <taxon>Eukaryota</taxon>
        <taxon>Sar</taxon>
        <taxon>Stramenopiles</taxon>
        <taxon>Ochrophyta</taxon>
        <taxon>Bacillariophyta</taxon>
        <taxon>Coscinodiscophyceae</taxon>
        <taxon>Chaetocerotophycidae</taxon>
        <taxon>Chaetocerotales</taxon>
        <taxon>Chaetocerotaceae</taxon>
        <taxon>Chaetoceros</taxon>
    </lineage>
</organism>
<evidence type="ECO:0000256" key="1">
    <source>
        <dbReference type="SAM" id="MobiDB-lite"/>
    </source>
</evidence>
<feature type="signal peptide" evidence="2">
    <location>
        <begin position="1"/>
        <end position="26"/>
    </location>
</feature>
<dbReference type="EMBL" id="HBIO01006370">
    <property type="protein sequence ID" value="CAE0459809.1"/>
    <property type="molecule type" value="Transcribed_RNA"/>
</dbReference>
<evidence type="ECO:0000313" key="3">
    <source>
        <dbReference type="EMBL" id="CAE0459809.1"/>
    </source>
</evidence>
<sequence length="416" mass="45782">MKVLDNGAISLALALALALFPSQTLGKDVGRATATNAFDKVGEASSKNKRHFRRRLKKISNDKKIGDDDEEEFEAEEPDEEDPRGDEEESEVEKSDLSYEGSGDKHAISDDNDNANATTEGEDDDRKDDNGENGDAVEEKDGEDVDGEDVDGGGKDVDVDGEDVVAEDGEDGNAEDGEDTDKDNGDSGDNGKKHDNPVGWYDSQGPEYNCEWYAKNSNCDLFGGEYEFLSNTIHFRNFGMVAKEACVVCGGGRRSTHGQEAYSGAAGKPFRIVNVNLQEQLQTGSCDDGSDIISRKFEAGKVFNKSKELWTWTKDGQLNNIRCNKVLDVGAMCKTDSPLQIVGEGGHVGRQDEWRKWEVGPGGFIQSRFCHGYMLDFKSGWPTLSLLNAKEDRSTNQVWKFIDDKAPKHEKSTATW</sequence>
<feature type="compositionally biased region" description="Acidic residues" evidence="1">
    <location>
        <begin position="120"/>
        <end position="151"/>
    </location>
</feature>
<dbReference type="PROSITE" id="PS50231">
    <property type="entry name" value="RICIN_B_LECTIN"/>
    <property type="match status" value="1"/>
</dbReference>
<evidence type="ECO:0000256" key="2">
    <source>
        <dbReference type="SAM" id="SignalP"/>
    </source>
</evidence>
<gene>
    <name evidence="3" type="ORF">CDEB00056_LOCUS4650</name>
</gene>
<protein>
    <recommendedName>
        <fullName evidence="4">Ricin B lectin domain-containing protein</fullName>
    </recommendedName>
</protein>
<dbReference type="SUPFAM" id="SSF50370">
    <property type="entry name" value="Ricin B-like lectins"/>
    <property type="match status" value="1"/>
</dbReference>
<keyword evidence="2" id="KW-0732">Signal</keyword>
<dbReference type="InterPro" id="IPR035992">
    <property type="entry name" value="Ricin_B-like_lectins"/>
</dbReference>